<organism evidence="8">
    <name type="scientific">Clostridioides difficile</name>
    <name type="common">Peptoclostridium difficile</name>
    <dbReference type="NCBI Taxonomy" id="1496"/>
    <lineage>
        <taxon>Bacteria</taxon>
        <taxon>Bacillati</taxon>
        <taxon>Bacillota</taxon>
        <taxon>Clostridia</taxon>
        <taxon>Peptostreptococcales</taxon>
        <taxon>Peptostreptococcaceae</taxon>
        <taxon>Clostridioides</taxon>
    </lineage>
</organism>
<dbReference type="GO" id="GO:0005886">
    <property type="term" value="C:plasma membrane"/>
    <property type="evidence" value="ECO:0007669"/>
    <property type="project" value="UniProtKB-SubCell"/>
</dbReference>
<evidence type="ECO:0000256" key="4">
    <source>
        <dbReference type="ARBA" id="ARBA00022989"/>
    </source>
</evidence>
<evidence type="ECO:0000256" key="3">
    <source>
        <dbReference type="ARBA" id="ARBA00022692"/>
    </source>
</evidence>
<keyword evidence="3 6" id="KW-0812">Transmembrane</keyword>
<dbReference type="InterPro" id="IPR003838">
    <property type="entry name" value="ABC3_permease_C"/>
</dbReference>
<evidence type="ECO:0000256" key="2">
    <source>
        <dbReference type="ARBA" id="ARBA00022475"/>
    </source>
</evidence>
<keyword evidence="5 6" id="KW-0472">Membrane</keyword>
<comment type="subcellular location">
    <subcellularLocation>
        <location evidence="1">Cell membrane</location>
        <topology evidence="1">Multi-pass membrane protein</topology>
    </subcellularLocation>
</comment>
<feature type="domain" description="ABC3 transporter permease C-terminal" evidence="7">
    <location>
        <begin position="2"/>
        <end position="45"/>
    </location>
</feature>
<dbReference type="Pfam" id="PF02687">
    <property type="entry name" value="FtsX"/>
    <property type="match status" value="1"/>
</dbReference>
<evidence type="ECO:0000259" key="7">
    <source>
        <dbReference type="Pfam" id="PF02687"/>
    </source>
</evidence>
<protein>
    <submittedName>
        <fullName evidence="8">ABC transporter permease</fullName>
    </submittedName>
</protein>
<evidence type="ECO:0000256" key="1">
    <source>
        <dbReference type="ARBA" id="ARBA00004651"/>
    </source>
</evidence>
<dbReference type="AlphaFoldDB" id="A0A381I924"/>
<keyword evidence="2" id="KW-1003">Cell membrane</keyword>
<feature type="transmembrane region" description="Helical" evidence="6">
    <location>
        <begin position="20"/>
        <end position="44"/>
    </location>
</feature>
<evidence type="ECO:0000256" key="5">
    <source>
        <dbReference type="ARBA" id="ARBA00023136"/>
    </source>
</evidence>
<gene>
    <name evidence="8" type="ORF">NCTC13307_01956</name>
</gene>
<keyword evidence="4 6" id="KW-1133">Transmembrane helix</keyword>
<evidence type="ECO:0000256" key="6">
    <source>
        <dbReference type="SAM" id="Phobius"/>
    </source>
</evidence>
<dbReference type="EMBL" id="UFWD01000001">
    <property type="protein sequence ID" value="SUY23880.1"/>
    <property type="molecule type" value="Genomic_DNA"/>
</dbReference>
<accession>A0A381I924</accession>
<name>A0A381I924_CLODI</name>
<reference evidence="8" key="1">
    <citation type="submission" date="2018-06" db="EMBL/GenBank/DDBJ databases">
        <authorList>
            <consortium name="Pathogen Informatics"/>
            <person name="Doyle S."/>
        </authorList>
    </citation>
    <scope>NUCLEOTIDE SEQUENCE</scope>
    <source>
        <strain evidence="8">NCTC13307</strain>
    </source>
</reference>
<evidence type="ECO:0000313" key="8">
    <source>
        <dbReference type="EMBL" id="SUY23880.1"/>
    </source>
</evidence>
<proteinExistence type="predicted"/>
<sequence>MIIGMSNRQLKKLILIENLIIGFLAVMLGILLGLSISKLFLLYLSKLFI</sequence>